<feature type="compositionally biased region" description="Basic and acidic residues" evidence="1">
    <location>
        <begin position="11"/>
        <end position="44"/>
    </location>
</feature>
<feature type="non-terminal residue" evidence="2">
    <location>
        <position position="1"/>
    </location>
</feature>
<organism evidence="2">
    <name type="scientific">uncultured Nocardioidaceae bacterium</name>
    <dbReference type="NCBI Taxonomy" id="253824"/>
    <lineage>
        <taxon>Bacteria</taxon>
        <taxon>Bacillati</taxon>
        <taxon>Actinomycetota</taxon>
        <taxon>Actinomycetes</taxon>
        <taxon>Propionibacteriales</taxon>
        <taxon>Nocardioidaceae</taxon>
        <taxon>environmental samples</taxon>
    </lineage>
</organism>
<gene>
    <name evidence="2" type="ORF">AVDCRST_MAG47-1001</name>
</gene>
<evidence type="ECO:0000313" key="2">
    <source>
        <dbReference type="EMBL" id="CAA9369221.1"/>
    </source>
</evidence>
<reference evidence="2" key="1">
    <citation type="submission" date="2020-02" db="EMBL/GenBank/DDBJ databases">
        <authorList>
            <person name="Meier V. D."/>
        </authorList>
    </citation>
    <scope>NUCLEOTIDE SEQUENCE</scope>
    <source>
        <strain evidence="2">AVDCRST_MAG47</strain>
    </source>
</reference>
<evidence type="ECO:0000256" key="1">
    <source>
        <dbReference type="SAM" id="MobiDB-lite"/>
    </source>
</evidence>
<feature type="non-terminal residue" evidence="2">
    <location>
        <position position="44"/>
    </location>
</feature>
<proteinExistence type="predicted"/>
<protein>
    <submittedName>
        <fullName evidence="2">Uncharacterized protein</fullName>
    </submittedName>
</protein>
<dbReference type="AlphaFoldDB" id="A0A6J4MW74"/>
<accession>A0A6J4MW74</accession>
<dbReference type="EMBL" id="CADCUK010000072">
    <property type="protein sequence ID" value="CAA9369221.1"/>
    <property type="molecule type" value="Genomic_DNA"/>
</dbReference>
<sequence>GRQVAQAAHVQEGREVPQGEARRQARQDRGEQPDRGHPAHEEAL</sequence>
<feature type="region of interest" description="Disordered" evidence="1">
    <location>
        <begin position="1"/>
        <end position="44"/>
    </location>
</feature>
<name>A0A6J4MW74_9ACTN</name>